<accession>A0A369TCC3</accession>
<keyword evidence="2" id="KW-1185">Reference proteome</keyword>
<evidence type="ECO:0000313" key="2">
    <source>
        <dbReference type="Proteomes" id="UP000253941"/>
    </source>
</evidence>
<organism evidence="1 2">
    <name type="scientific">Ferruginivarius sediminum</name>
    <dbReference type="NCBI Taxonomy" id="2661937"/>
    <lineage>
        <taxon>Bacteria</taxon>
        <taxon>Pseudomonadati</taxon>
        <taxon>Pseudomonadota</taxon>
        <taxon>Alphaproteobacteria</taxon>
        <taxon>Rhodospirillales</taxon>
        <taxon>Rhodospirillaceae</taxon>
        <taxon>Ferruginivarius</taxon>
    </lineage>
</organism>
<comment type="caution">
    <text evidence="1">The sequence shown here is derived from an EMBL/GenBank/DDBJ whole genome shotgun (WGS) entry which is preliminary data.</text>
</comment>
<gene>
    <name evidence="1" type="ORF">DRB17_04200</name>
</gene>
<dbReference type="AlphaFoldDB" id="A0A369TCC3"/>
<protein>
    <submittedName>
        <fullName evidence="1">Uncharacterized protein</fullName>
    </submittedName>
</protein>
<proteinExistence type="predicted"/>
<sequence>MCVLAAAAVSVYPSLSHAGDGDLEAGEEIFENKVELGELSGVRGGINDVGINVAEALSDIRDNRASNVTTGLIDNIDVKDVSGFSTLNFNTGLNSNFQTIYQMNIFLK</sequence>
<dbReference type="RefSeq" id="WP_114580934.1">
    <property type="nucleotide sequence ID" value="NZ_QPMH01000003.1"/>
</dbReference>
<dbReference type="Proteomes" id="UP000253941">
    <property type="component" value="Unassembled WGS sequence"/>
</dbReference>
<reference evidence="1 2" key="1">
    <citation type="submission" date="2018-07" db="EMBL/GenBank/DDBJ databases">
        <title>Venubactetium sediminum gen. nov., sp. nov., isolated from a marine solar saltern.</title>
        <authorList>
            <person name="Wang S."/>
        </authorList>
    </citation>
    <scope>NUCLEOTIDE SEQUENCE [LARGE SCALE GENOMIC DNA]</scope>
    <source>
        <strain evidence="1 2">WD2A32</strain>
    </source>
</reference>
<evidence type="ECO:0000313" key="1">
    <source>
        <dbReference type="EMBL" id="RDD62983.1"/>
    </source>
</evidence>
<name>A0A369TCC3_9PROT</name>
<dbReference type="EMBL" id="QPMH01000003">
    <property type="protein sequence ID" value="RDD62983.1"/>
    <property type="molecule type" value="Genomic_DNA"/>
</dbReference>